<dbReference type="Gene3D" id="2.130.10.10">
    <property type="entry name" value="YVTN repeat-like/Quinoprotein amine dehydrogenase"/>
    <property type="match status" value="1"/>
</dbReference>
<dbReference type="InterPro" id="IPR001680">
    <property type="entry name" value="WD40_rpt"/>
</dbReference>
<dbReference type="SUPFAM" id="SSF50978">
    <property type="entry name" value="WD40 repeat-like"/>
    <property type="match status" value="1"/>
</dbReference>
<gene>
    <name evidence="1" type="ORF">ANDGO_04009</name>
</gene>
<organism evidence="1 2">
    <name type="scientific">Andalucia godoyi</name>
    <name type="common">Flagellate</name>
    <dbReference type="NCBI Taxonomy" id="505711"/>
    <lineage>
        <taxon>Eukaryota</taxon>
        <taxon>Discoba</taxon>
        <taxon>Jakobida</taxon>
        <taxon>Andalucina</taxon>
        <taxon>Andaluciidae</taxon>
        <taxon>Andalucia</taxon>
    </lineage>
</organism>
<dbReference type="InterPro" id="IPR015943">
    <property type="entry name" value="WD40/YVTN_repeat-like_dom_sf"/>
</dbReference>
<protein>
    <submittedName>
        <fullName evidence="1">Mitochondrial WD40 domain-containing protein</fullName>
    </submittedName>
</protein>
<comment type="caution">
    <text evidence="1">The sequence shown here is derived from an EMBL/GenBank/DDBJ whole genome shotgun (WGS) entry which is preliminary data.</text>
</comment>
<proteinExistence type="predicted"/>
<evidence type="ECO:0000313" key="1">
    <source>
        <dbReference type="EMBL" id="KAF0852556.1"/>
    </source>
</evidence>
<dbReference type="AlphaFoldDB" id="A0A8K0F0S3"/>
<sequence>MSQLSVVPLSKVRLPAAPTLREQNLVHGDGCFAYFRGCTAYYSYDLAKVDSVVTTDASNIMNIAICGGNAWKHGPSPASAAAVSTIAVLAVATSSGIHVWDASASMRFIHTLEIKGGCRSIAWVPSNGRAPGSIVLAVGSMEDSSIHFLHVTSSSLKLISTVLNPGVRGSSVCMASSPFTNSFVSCDISGSITFWSLPSGADSDISAGNPGSFAVAHTTTFTEDAPTCVCCISGSLSKETEPANVSSSSAGPFASWPLWACGFASGKVVIFDARGMEVCEIGAHVRGVTGIDYCSFTNGSGMHGGMLGTVSEDSVLQIFGIPSPQMLANSMPITLIGSTKIIDSILTGVGFPHSSAVCVVAYDSVSLQVMSLE</sequence>
<dbReference type="SMART" id="SM00320">
    <property type="entry name" value="WD40"/>
    <property type="match status" value="3"/>
</dbReference>
<name>A0A8K0F0S3_ANDGO</name>
<dbReference type="InterPro" id="IPR036322">
    <property type="entry name" value="WD40_repeat_dom_sf"/>
</dbReference>
<dbReference type="EMBL" id="VRVR01000029">
    <property type="protein sequence ID" value="KAF0852556.1"/>
    <property type="molecule type" value="Genomic_DNA"/>
</dbReference>
<reference evidence="1" key="1">
    <citation type="submission" date="2019-09" db="EMBL/GenBank/DDBJ databases">
        <title>The Mitochondrial Proteome of the Jakobid, Andalucia godoyi, a Protist With the Most Gene-Rich and Bacteria-Like Mitochondrial Genome.</title>
        <authorList>
            <person name="Gray M.W."/>
            <person name="Burger G."/>
            <person name="Derelle R."/>
            <person name="Klimes V."/>
            <person name="Leger M."/>
            <person name="Sarrasin M."/>
            <person name="Vlcek C."/>
            <person name="Roger A.J."/>
            <person name="Elias M."/>
            <person name="Lang B.F."/>
        </authorList>
    </citation>
    <scope>NUCLEOTIDE SEQUENCE</scope>
    <source>
        <strain evidence="1">And28</strain>
    </source>
</reference>
<keyword evidence="2" id="KW-1185">Reference proteome</keyword>
<dbReference type="Proteomes" id="UP000799049">
    <property type="component" value="Unassembled WGS sequence"/>
</dbReference>
<evidence type="ECO:0000313" key="2">
    <source>
        <dbReference type="Proteomes" id="UP000799049"/>
    </source>
</evidence>
<accession>A0A8K0F0S3</accession>